<evidence type="ECO:0000313" key="2">
    <source>
        <dbReference type="WBParaSite" id="nRc.2.0.1.t05363-RA"/>
    </source>
</evidence>
<organism evidence="1 2">
    <name type="scientific">Romanomermis culicivorax</name>
    <name type="common">Nematode worm</name>
    <dbReference type="NCBI Taxonomy" id="13658"/>
    <lineage>
        <taxon>Eukaryota</taxon>
        <taxon>Metazoa</taxon>
        <taxon>Ecdysozoa</taxon>
        <taxon>Nematoda</taxon>
        <taxon>Enoplea</taxon>
        <taxon>Dorylaimia</taxon>
        <taxon>Mermithida</taxon>
        <taxon>Mermithoidea</taxon>
        <taxon>Mermithidae</taxon>
        <taxon>Romanomermis</taxon>
    </lineage>
</organism>
<dbReference type="WBParaSite" id="nRc.2.0.1.t05363-RA">
    <property type="protein sequence ID" value="nRc.2.0.1.t05363-RA"/>
    <property type="gene ID" value="nRc.2.0.1.g05363"/>
</dbReference>
<dbReference type="AlphaFoldDB" id="A0A915HTY9"/>
<proteinExistence type="predicted"/>
<name>A0A915HTY9_ROMCU</name>
<sequence>MFLHNGSKIRLPRHGCHARYGAERSSEFDTLQWVYGKSCAYKKIDRYSNGIIYR</sequence>
<accession>A0A915HTY9</accession>
<evidence type="ECO:0000313" key="1">
    <source>
        <dbReference type="Proteomes" id="UP000887565"/>
    </source>
</evidence>
<dbReference type="Proteomes" id="UP000887565">
    <property type="component" value="Unplaced"/>
</dbReference>
<keyword evidence="1" id="KW-1185">Reference proteome</keyword>
<protein>
    <submittedName>
        <fullName evidence="2">Uncharacterized protein</fullName>
    </submittedName>
</protein>
<reference evidence="2" key="1">
    <citation type="submission" date="2022-11" db="UniProtKB">
        <authorList>
            <consortium name="WormBaseParasite"/>
        </authorList>
    </citation>
    <scope>IDENTIFICATION</scope>
</reference>